<keyword evidence="1" id="KW-0472">Membrane</keyword>
<name>A0A101M3L9_PICGL</name>
<keyword evidence="2" id="KW-0496">Mitochondrion</keyword>
<accession>A0A101M3L9</accession>
<protein>
    <submittedName>
        <fullName evidence="2">Uncharacterized protein</fullName>
    </submittedName>
</protein>
<evidence type="ECO:0000313" key="2">
    <source>
        <dbReference type="EMBL" id="KUM50339.1"/>
    </source>
</evidence>
<gene>
    <name evidence="2" type="ORF">ABT39_MTgene182</name>
</gene>
<dbReference type="EMBL" id="LKAM01000001">
    <property type="protein sequence ID" value="KUM50339.1"/>
    <property type="molecule type" value="Genomic_DNA"/>
</dbReference>
<reference evidence="2" key="1">
    <citation type="journal article" date="2015" name="Genome Biol. Evol.">
        <title>Organellar Genomes of White Spruce (Picea glauca): Assembly and Annotation.</title>
        <authorList>
            <person name="Jackman S.D."/>
            <person name="Warren R.L."/>
            <person name="Gibb E.A."/>
            <person name="Vandervalk B.P."/>
            <person name="Mohamadi H."/>
            <person name="Chu J."/>
            <person name="Raymond A."/>
            <person name="Pleasance S."/>
            <person name="Coope R."/>
            <person name="Wildung M.R."/>
            <person name="Ritland C.E."/>
            <person name="Bousquet J."/>
            <person name="Jones S.J."/>
            <person name="Bohlmann J."/>
            <person name="Birol I."/>
        </authorList>
    </citation>
    <scope>NUCLEOTIDE SEQUENCE [LARGE SCALE GENOMIC DNA]</scope>
    <source>
        <tissue evidence="2">Flushing bud</tissue>
    </source>
</reference>
<geneLocation type="mitochondrion" evidence="2"/>
<organism evidence="2">
    <name type="scientific">Picea glauca</name>
    <name type="common">White spruce</name>
    <name type="synonym">Pinus glauca</name>
    <dbReference type="NCBI Taxonomy" id="3330"/>
    <lineage>
        <taxon>Eukaryota</taxon>
        <taxon>Viridiplantae</taxon>
        <taxon>Streptophyta</taxon>
        <taxon>Embryophyta</taxon>
        <taxon>Tracheophyta</taxon>
        <taxon>Spermatophyta</taxon>
        <taxon>Pinopsida</taxon>
        <taxon>Pinidae</taxon>
        <taxon>Conifers I</taxon>
        <taxon>Pinales</taxon>
        <taxon>Pinaceae</taxon>
        <taxon>Picea</taxon>
    </lineage>
</organism>
<feature type="transmembrane region" description="Helical" evidence="1">
    <location>
        <begin position="20"/>
        <end position="46"/>
    </location>
</feature>
<evidence type="ECO:0000256" key="1">
    <source>
        <dbReference type="SAM" id="Phobius"/>
    </source>
</evidence>
<comment type="caution">
    <text evidence="2">The sequence shown here is derived from an EMBL/GenBank/DDBJ whole genome shotgun (WGS) entry which is preliminary data.</text>
</comment>
<keyword evidence="1" id="KW-0812">Transmembrane</keyword>
<proteinExistence type="predicted"/>
<keyword evidence="1" id="KW-1133">Transmembrane helix</keyword>
<dbReference type="AlphaFoldDB" id="A0A101M3L9"/>
<sequence>MPDLQAIILEEGIGFEPDLVIVYGLVVFLLRLVLVGWWASLASWFVGCISRTSIAGLRICHWEEKETVRSWTSCPRVFVSWGISSYHWEEIVSRTLSME</sequence>